<evidence type="ECO:0000313" key="3">
    <source>
        <dbReference type="Proteomes" id="UP000279236"/>
    </source>
</evidence>
<comment type="caution">
    <text evidence="2">The sequence shown here is derived from an EMBL/GenBank/DDBJ whole genome shotgun (WGS) entry which is preliminary data.</text>
</comment>
<evidence type="ECO:0000256" key="1">
    <source>
        <dbReference type="SAM" id="Phobius"/>
    </source>
</evidence>
<dbReference type="OrthoDB" id="4157173at2759"/>
<feature type="transmembrane region" description="Helical" evidence="1">
    <location>
        <begin position="16"/>
        <end position="39"/>
    </location>
</feature>
<dbReference type="InterPro" id="IPR025363">
    <property type="entry name" value="DUF4267"/>
</dbReference>
<dbReference type="AlphaFoldDB" id="A0A427Y4V2"/>
<dbReference type="GeneID" id="39588882"/>
<evidence type="ECO:0000313" key="2">
    <source>
        <dbReference type="EMBL" id="RSH86114.1"/>
    </source>
</evidence>
<feature type="transmembrane region" description="Helical" evidence="1">
    <location>
        <begin position="101"/>
        <end position="120"/>
    </location>
</feature>
<keyword evidence="1" id="KW-0812">Transmembrane</keyword>
<gene>
    <name evidence="2" type="ORF">EHS24_004339</name>
</gene>
<dbReference type="EMBL" id="RSCE01000002">
    <property type="protein sequence ID" value="RSH86114.1"/>
    <property type="molecule type" value="Genomic_DNA"/>
</dbReference>
<proteinExistence type="predicted"/>
<dbReference type="RefSeq" id="XP_028478899.1">
    <property type="nucleotide sequence ID" value="XM_028619927.1"/>
</dbReference>
<protein>
    <submittedName>
        <fullName evidence="2">Uncharacterized protein</fullName>
    </submittedName>
</protein>
<keyword evidence="3" id="KW-1185">Reference proteome</keyword>
<dbReference type="Proteomes" id="UP000279236">
    <property type="component" value="Unassembled WGS sequence"/>
</dbReference>
<organism evidence="2 3">
    <name type="scientific">Apiotrichum porosum</name>
    <dbReference type="NCBI Taxonomy" id="105984"/>
    <lineage>
        <taxon>Eukaryota</taxon>
        <taxon>Fungi</taxon>
        <taxon>Dikarya</taxon>
        <taxon>Basidiomycota</taxon>
        <taxon>Agaricomycotina</taxon>
        <taxon>Tremellomycetes</taxon>
        <taxon>Trichosporonales</taxon>
        <taxon>Trichosporonaceae</taxon>
        <taxon>Apiotrichum</taxon>
    </lineage>
</organism>
<keyword evidence="1" id="KW-1133">Transmembrane helix</keyword>
<sequence>MEISQHTWRALGMSVSGGYCLLGALGILFPHAAAVLLVGPVPQAAGTPRPIPSPAERAAFIRADRANDNFIPNVMPLLGARDLSIGLALALLGRADRWREVGIVTLAGLVLCAADVVTVYKRRGAAWGLLLAAGAAFWAFIGYGLLSY</sequence>
<name>A0A427Y4V2_9TREE</name>
<dbReference type="STRING" id="105984.A0A427Y4V2"/>
<accession>A0A427Y4V2</accession>
<keyword evidence="1" id="KW-0472">Membrane</keyword>
<dbReference type="Pfam" id="PF14087">
    <property type="entry name" value="DUF4267"/>
    <property type="match status" value="1"/>
</dbReference>
<reference evidence="2 3" key="1">
    <citation type="submission" date="2018-11" db="EMBL/GenBank/DDBJ databases">
        <title>Genome sequence of Apiotrichum porosum DSM 27194.</title>
        <authorList>
            <person name="Aliyu H."/>
            <person name="Gorte O."/>
            <person name="Ochsenreither K."/>
        </authorList>
    </citation>
    <scope>NUCLEOTIDE SEQUENCE [LARGE SCALE GENOMIC DNA]</scope>
    <source>
        <strain evidence="2 3">DSM 27194</strain>
    </source>
</reference>
<feature type="transmembrane region" description="Helical" evidence="1">
    <location>
        <begin position="126"/>
        <end position="146"/>
    </location>
</feature>